<accession>A0A2M7PQ06</accession>
<protein>
    <submittedName>
        <fullName evidence="1">Uncharacterized protein</fullName>
    </submittedName>
</protein>
<proteinExistence type="predicted"/>
<comment type="caution">
    <text evidence="1">The sequence shown here is derived from an EMBL/GenBank/DDBJ whole genome shotgun (WGS) entry which is preliminary data.</text>
</comment>
<gene>
    <name evidence="2" type="ORF">CO097_03740</name>
    <name evidence="1" type="ORF">COZ07_05595</name>
</gene>
<name>A0A2M7PQ06_9BACT</name>
<reference evidence="3 4" key="1">
    <citation type="submission" date="2017-09" db="EMBL/GenBank/DDBJ databases">
        <title>Depth-based differentiation of microbial function through sediment-hosted aquifers and enrichment of novel symbionts in the deep terrestrial subsurface.</title>
        <authorList>
            <person name="Probst A.J."/>
            <person name="Ladd B."/>
            <person name="Jarett J.K."/>
            <person name="Geller-Mcgrath D.E."/>
            <person name="Sieber C.M."/>
            <person name="Emerson J.B."/>
            <person name="Anantharaman K."/>
            <person name="Thomas B.C."/>
            <person name="Malmstrom R."/>
            <person name="Stieglmeier M."/>
            <person name="Klingl A."/>
            <person name="Woyke T."/>
            <person name="Ryan C.M."/>
            <person name="Banfield J.F."/>
        </authorList>
    </citation>
    <scope>NUCLEOTIDE SEQUENCE [LARGE SCALE GENOMIC DNA]</scope>
    <source>
        <strain evidence="1">CG_4_10_14_3_um_filter_34_13</strain>
        <strain evidence="2">CG_4_9_14_3_um_filter_33_16</strain>
    </source>
</reference>
<dbReference type="Proteomes" id="UP000230646">
    <property type="component" value="Unassembled WGS sequence"/>
</dbReference>
<dbReference type="EMBL" id="PFKO01000219">
    <property type="protein sequence ID" value="PIY32454.1"/>
    <property type="molecule type" value="Genomic_DNA"/>
</dbReference>
<dbReference type="Proteomes" id="UP000228560">
    <property type="component" value="Unassembled WGS sequence"/>
</dbReference>
<evidence type="ECO:0000313" key="2">
    <source>
        <dbReference type="EMBL" id="PJB57006.1"/>
    </source>
</evidence>
<accession>A0A2M8CDE3</accession>
<evidence type="ECO:0000313" key="3">
    <source>
        <dbReference type="Proteomes" id="UP000228560"/>
    </source>
</evidence>
<dbReference type="RefSeq" id="WP_406607612.1">
    <property type="nucleotide sequence ID" value="NZ_PFKO01000219.1"/>
</dbReference>
<dbReference type="EMBL" id="PFTV01000091">
    <property type="protein sequence ID" value="PJB57006.1"/>
    <property type="molecule type" value="Genomic_DNA"/>
</dbReference>
<evidence type="ECO:0000313" key="4">
    <source>
        <dbReference type="Proteomes" id="UP000230646"/>
    </source>
</evidence>
<dbReference type="AlphaFoldDB" id="A0A2M7PQ06"/>
<sequence length="114" mass="12421">MKNKFFKKVSLGIILILVLGILSAGCAPTAPPIIIPPATCTLTVYSQNYWCYGYVWINGASTGQWIDFNGSAIVQGLTAGTVAYVQIVDNSGNYSHQEIKVLQSGNNIVIFTYW</sequence>
<organism evidence="1 4">
    <name type="scientific">Candidatus Infernicultor aquiphilus</name>
    <dbReference type="NCBI Taxonomy" id="1805029"/>
    <lineage>
        <taxon>Bacteria</taxon>
        <taxon>Pseudomonadati</taxon>
        <taxon>Atribacterota</taxon>
        <taxon>Candidatus Phoenicimicrobiia</taxon>
        <taxon>Candidatus Pheonicimicrobiales</taxon>
        <taxon>Candidatus Phoenicimicrobiaceae</taxon>
        <taxon>Candidatus Infernicultor</taxon>
    </lineage>
</organism>
<evidence type="ECO:0000313" key="1">
    <source>
        <dbReference type="EMBL" id="PIY32454.1"/>
    </source>
</evidence>
<dbReference type="PROSITE" id="PS51257">
    <property type="entry name" value="PROKAR_LIPOPROTEIN"/>
    <property type="match status" value="1"/>
</dbReference>